<name>W6M270_9GAMM</name>
<dbReference type="RefSeq" id="WP_048670790.1">
    <property type="nucleotide sequence ID" value="NZ_CBTJ020000021.1"/>
</dbReference>
<dbReference type="EMBL" id="CBTJ020000021">
    <property type="protein sequence ID" value="CDI01552.1"/>
    <property type="molecule type" value="Genomic_DNA"/>
</dbReference>
<organism evidence="1 2">
    <name type="scientific">Candidatus Competibacter denitrificans Run_A_D11</name>
    <dbReference type="NCBI Taxonomy" id="1400863"/>
    <lineage>
        <taxon>Bacteria</taxon>
        <taxon>Pseudomonadati</taxon>
        <taxon>Pseudomonadota</taxon>
        <taxon>Gammaproteobacteria</taxon>
        <taxon>Candidatus Competibacteraceae</taxon>
        <taxon>Candidatus Competibacter</taxon>
    </lineage>
</organism>
<dbReference type="PANTHER" id="PTHR34986:SF1">
    <property type="entry name" value="PROTEIN YIAL"/>
    <property type="match status" value="1"/>
</dbReference>
<dbReference type="SUPFAM" id="SSF51197">
    <property type="entry name" value="Clavaminate synthase-like"/>
    <property type="match status" value="1"/>
</dbReference>
<evidence type="ECO:0000313" key="1">
    <source>
        <dbReference type="EMBL" id="CDI01552.1"/>
    </source>
</evidence>
<keyword evidence="2" id="KW-1185">Reference proteome</keyword>
<evidence type="ECO:0008006" key="3">
    <source>
        <dbReference type="Google" id="ProtNLM"/>
    </source>
</evidence>
<comment type="caution">
    <text evidence="1">The sequence shown here is derived from an EMBL/GenBank/DDBJ whole genome shotgun (WGS) entry which is preliminary data.</text>
</comment>
<dbReference type="Gene3D" id="2.60.120.370">
    <property type="entry name" value="YhcH/YjgK/YiaL"/>
    <property type="match status" value="1"/>
</dbReference>
<dbReference type="InterPro" id="IPR037012">
    <property type="entry name" value="NanQ/TabA/YiaL_sf"/>
</dbReference>
<sequence length="148" mass="16873">MIADHIENAERYAALGPLFKQAFDFLRNQKLDALADGRHDLAGDSLFALVQGYDTKPQSEGFWEAHRRYIDLQFIVWGVERIGYAPLHRMRLESYDESRDLAVLHGDGDFLTLTEGCFLLLWPEDVHMPGLQAAQSAPVRKIVFKIAK</sequence>
<dbReference type="GO" id="GO:0005829">
    <property type="term" value="C:cytosol"/>
    <property type="evidence" value="ECO:0007669"/>
    <property type="project" value="TreeGrafter"/>
</dbReference>
<accession>W6M270</accession>
<dbReference type="InterPro" id="IPR004375">
    <property type="entry name" value="NanQ/TabA/YiaL"/>
</dbReference>
<dbReference type="OrthoDB" id="6196468at2"/>
<protein>
    <recommendedName>
        <fullName evidence="3">YhcH/YjgK/YiaL family protein</fullName>
    </recommendedName>
</protein>
<dbReference type="Pfam" id="PF04074">
    <property type="entry name" value="DUF386"/>
    <property type="match status" value="1"/>
</dbReference>
<dbReference type="Proteomes" id="UP000035760">
    <property type="component" value="Unassembled WGS sequence"/>
</dbReference>
<dbReference type="STRING" id="1400863.BN873_160015"/>
<proteinExistence type="predicted"/>
<evidence type="ECO:0000313" key="2">
    <source>
        <dbReference type="Proteomes" id="UP000035760"/>
    </source>
</evidence>
<reference evidence="1" key="2">
    <citation type="submission" date="2014-03" db="EMBL/GenBank/DDBJ databases">
        <title>Candidatus Competibacter-lineage genomes retrieved from metagenomes reveal functional metabolic diversity.</title>
        <authorList>
            <person name="McIlroy S.J."/>
            <person name="Albertsen M."/>
            <person name="Andresen E.K."/>
            <person name="Saunders A.M."/>
            <person name="Kristiansen R."/>
            <person name="Stokholm-Bjerregaard M."/>
            <person name="Nielsen K.L."/>
            <person name="Nielsen P.H."/>
        </authorList>
    </citation>
    <scope>NUCLEOTIDE SEQUENCE</scope>
    <source>
        <strain evidence="1">Run_A_D11</strain>
    </source>
</reference>
<dbReference type="NCBIfam" id="TIGR00022">
    <property type="entry name" value="YhcH/YjgK/YiaL family protein"/>
    <property type="match status" value="1"/>
</dbReference>
<gene>
    <name evidence="1" type="ORF">BN873_160015</name>
</gene>
<reference evidence="1" key="1">
    <citation type="submission" date="2013-07" db="EMBL/GenBank/DDBJ databases">
        <authorList>
            <person name="McIlroy S."/>
        </authorList>
    </citation>
    <scope>NUCLEOTIDE SEQUENCE [LARGE SCALE GENOMIC DNA]</scope>
    <source>
        <strain evidence="1">Run_A_D11</strain>
    </source>
</reference>
<dbReference type="PANTHER" id="PTHR34986">
    <property type="entry name" value="EVOLVED BETA-GALACTOSIDASE SUBUNIT BETA"/>
    <property type="match status" value="1"/>
</dbReference>
<dbReference type="AlphaFoldDB" id="W6M270"/>